<dbReference type="EMBL" id="CP144543">
    <property type="protein sequence ID" value="WVW83512.1"/>
    <property type="molecule type" value="Genomic_DNA"/>
</dbReference>
<proteinExistence type="predicted"/>
<feature type="transmembrane region" description="Helical" evidence="6">
    <location>
        <begin position="413"/>
        <end position="434"/>
    </location>
</feature>
<feature type="transmembrane region" description="Helical" evidence="6">
    <location>
        <begin position="582"/>
        <end position="599"/>
    </location>
</feature>
<dbReference type="GO" id="GO:0022857">
    <property type="term" value="F:transmembrane transporter activity"/>
    <property type="evidence" value="ECO:0007669"/>
    <property type="project" value="InterPro"/>
</dbReference>
<keyword evidence="2 6" id="KW-0812">Transmembrane</keyword>
<evidence type="ECO:0000256" key="2">
    <source>
        <dbReference type="ARBA" id="ARBA00022692"/>
    </source>
</evidence>
<reference evidence="7" key="1">
    <citation type="submission" date="2013-07" db="EMBL/GenBank/DDBJ databases">
        <title>The Genome Sequence of Cryptococcus bestiolae CBS10118.</title>
        <authorList>
            <consortium name="The Broad Institute Genome Sequencing Platform"/>
            <person name="Cuomo C."/>
            <person name="Litvintseva A."/>
            <person name="Chen Y."/>
            <person name="Heitman J."/>
            <person name="Sun S."/>
            <person name="Springer D."/>
            <person name="Dromer F."/>
            <person name="Young S.K."/>
            <person name="Zeng Q."/>
            <person name="Gargeya S."/>
            <person name="Fitzgerald M."/>
            <person name="Abouelleil A."/>
            <person name="Alvarado L."/>
            <person name="Berlin A.M."/>
            <person name="Chapman S.B."/>
            <person name="Dewar J."/>
            <person name="Goldberg J."/>
            <person name="Griggs A."/>
            <person name="Gujja S."/>
            <person name="Hansen M."/>
            <person name="Howarth C."/>
            <person name="Imamovic A."/>
            <person name="Larimer J."/>
            <person name="McCowan C."/>
            <person name="Murphy C."/>
            <person name="Pearson M."/>
            <person name="Priest M."/>
            <person name="Roberts A."/>
            <person name="Saif S."/>
            <person name="Shea T."/>
            <person name="Sykes S."/>
            <person name="Wortman J."/>
            <person name="Nusbaum C."/>
            <person name="Birren B."/>
        </authorList>
    </citation>
    <scope>NUCLEOTIDE SEQUENCE [LARGE SCALE GENOMIC DNA]</scope>
    <source>
        <strain evidence="7">CBS 10118</strain>
    </source>
</reference>
<keyword evidence="4 6" id="KW-0472">Membrane</keyword>
<feature type="transmembrane region" description="Helical" evidence="6">
    <location>
        <begin position="118"/>
        <end position="137"/>
    </location>
</feature>
<feature type="transmembrane region" description="Helical" evidence="6">
    <location>
        <begin position="309"/>
        <end position="328"/>
    </location>
</feature>
<evidence type="ECO:0000256" key="6">
    <source>
        <dbReference type="SAM" id="Phobius"/>
    </source>
</evidence>
<organism evidence="7">
    <name type="scientific">Kwoniella bestiolae CBS 10118</name>
    <dbReference type="NCBI Taxonomy" id="1296100"/>
    <lineage>
        <taxon>Eukaryota</taxon>
        <taxon>Fungi</taxon>
        <taxon>Dikarya</taxon>
        <taxon>Basidiomycota</taxon>
        <taxon>Agaricomycotina</taxon>
        <taxon>Tremellomycetes</taxon>
        <taxon>Tremellales</taxon>
        <taxon>Cryptococcaceae</taxon>
        <taxon>Kwoniella</taxon>
    </lineage>
</organism>
<dbReference type="RefSeq" id="XP_019043105.1">
    <property type="nucleotide sequence ID" value="XM_019195392.1"/>
</dbReference>
<reference evidence="8" key="4">
    <citation type="submission" date="2024-02" db="EMBL/GenBank/DDBJ databases">
        <title>Comparative genomics of Cryptococcus and Kwoniella reveals pathogenesis evolution and contrasting modes of karyotype evolution via chromosome fusion or intercentromeric recombination.</title>
        <authorList>
            <person name="Coelho M.A."/>
            <person name="David-Palma M."/>
            <person name="Shea T."/>
            <person name="Bowers K."/>
            <person name="McGinley-Smith S."/>
            <person name="Mohammad A.W."/>
            <person name="Gnirke A."/>
            <person name="Yurkov A.M."/>
            <person name="Nowrousian M."/>
            <person name="Sun S."/>
            <person name="Cuomo C.A."/>
            <person name="Heitman J."/>
        </authorList>
    </citation>
    <scope>NUCLEOTIDE SEQUENCE</scope>
    <source>
        <strain evidence="8">CBS 10118</strain>
    </source>
</reference>
<name>A0A1B9FTD6_9TREE</name>
<keyword evidence="9" id="KW-1185">Reference proteome</keyword>
<feature type="transmembrane region" description="Helical" evidence="6">
    <location>
        <begin position="470"/>
        <end position="493"/>
    </location>
</feature>
<evidence type="ECO:0000256" key="4">
    <source>
        <dbReference type="ARBA" id="ARBA00023136"/>
    </source>
</evidence>
<dbReference type="GO" id="GO:0005886">
    <property type="term" value="C:plasma membrane"/>
    <property type="evidence" value="ECO:0007669"/>
    <property type="project" value="TreeGrafter"/>
</dbReference>
<dbReference type="PANTHER" id="PTHR23501:SF58">
    <property type="entry name" value="LOW AFFINITY HEME TRANSPORTER STR3"/>
    <property type="match status" value="1"/>
</dbReference>
<evidence type="ECO:0000313" key="9">
    <source>
        <dbReference type="Proteomes" id="UP000092730"/>
    </source>
</evidence>
<feature type="region of interest" description="Disordered" evidence="5">
    <location>
        <begin position="1"/>
        <end position="54"/>
    </location>
</feature>
<feature type="transmembrane region" description="Helical" evidence="6">
    <location>
        <begin position="242"/>
        <end position="263"/>
    </location>
</feature>
<feature type="transmembrane region" description="Helical" evidence="6">
    <location>
        <begin position="173"/>
        <end position="194"/>
    </location>
</feature>
<evidence type="ECO:0000313" key="8">
    <source>
        <dbReference type="EMBL" id="WVW83512.1"/>
    </source>
</evidence>
<sequence>MTSRLSAEVPTLDSRPGFSRADTDLPTTKDAKTALPDSENHPSGSEQDDHSEKQSINSIEKYPGVAKIEALYMVFGKGAKLWVLWVSIGLLACAYALSSNTTYLYTPFATSAYGEHTVLGTISVITAIMSGVAKPFIAKLADLWSRPVAIAFGVIFYTIGYIVIASSKSVGDVAGGQVISTLGDTALSFTQTILLGDITSLQYRGLVNALVSVPYIPFAFVAGDIAAGIGAYTTVNGWRWGYGMFCIIIPAVVTPSVLILLWADRRAKKLGALSLASSTYARERVLSQVQTPRRSISAILIDYARKIDAVGLLLLGFAFGCILTPFTLSTTAIGGYKNPSLIALLVVGGILFIATVVWEWKFASHPIMPLRIFNRTFICAVGIDFMYYFSGYLSDAYWSSWLWVARDYDSKDYTYILNILTVGLCGLAVPAGLIQRYTHRFKYLQISGLCFRIIGMGLNYLSVAGNGSNAVIVSSRVMISLGGAISVISSQVASQASVPHNDMALAASILALWTSIGGAIGSAIAASVWNRRVPQLLEQYVGEYYNHNATALAEIFGSIYVARAAEPRALIVKAYDEAVKPLYLAALLTSFISLIFGIFTKNYVLDERHNAIEDTIISMKSEDETAPEVVAAKAREAEAKAAERLQVEGRL</sequence>
<evidence type="ECO:0000313" key="7">
    <source>
        <dbReference type="EMBL" id="OCF22035.1"/>
    </source>
</evidence>
<dbReference type="OrthoDB" id="2241241at2759"/>
<feature type="transmembrane region" description="Helical" evidence="6">
    <location>
        <begin position="372"/>
        <end position="393"/>
    </location>
</feature>
<dbReference type="Pfam" id="PF07690">
    <property type="entry name" value="MFS_1"/>
    <property type="match status" value="1"/>
</dbReference>
<comment type="subcellular location">
    <subcellularLocation>
        <location evidence="1">Membrane</location>
        <topology evidence="1">Multi-pass membrane protein</topology>
    </subcellularLocation>
</comment>
<feature type="transmembrane region" description="Helical" evidence="6">
    <location>
        <begin position="446"/>
        <end position="464"/>
    </location>
</feature>
<evidence type="ECO:0000256" key="1">
    <source>
        <dbReference type="ARBA" id="ARBA00004141"/>
    </source>
</evidence>
<dbReference type="Gene3D" id="1.20.1250.20">
    <property type="entry name" value="MFS general substrate transporter like domains"/>
    <property type="match status" value="2"/>
</dbReference>
<protein>
    <submittedName>
        <fullName evidence="7">Siderophore-iron transporter Str1</fullName>
    </submittedName>
</protein>
<reference evidence="7" key="3">
    <citation type="submission" date="2014-01" db="EMBL/GenBank/DDBJ databases">
        <title>Evolution of pathogenesis and genome organization in the Tremellales.</title>
        <authorList>
            <person name="Cuomo C."/>
            <person name="Litvintseva A."/>
            <person name="Heitman J."/>
            <person name="Chen Y."/>
            <person name="Sun S."/>
            <person name="Springer D."/>
            <person name="Dromer F."/>
            <person name="Young S."/>
            <person name="Zeng Q."/>
            <person name="Chapman S."/>
            <person name="Gujja S."/>
            <person name="Saif S."/>
            <person name="Birren B."/>
        </authorList>
    </citation>
    <scope>NUCLEOTIDE SEQUENCE</scope>
    <source>
        <strain evidence="7">CBS 10118</strain>
    </source>
</reference>
<dbReference type="InterPro" id="IPR036259">
    <property type="entry name" value="MFS_trans_sf"/>
</dbReference>
<feature type="transmembrane region" description="Helical" evidence="6">
    <location>
        <begin position="206"/>
        <end position="230"/>
    </location>
</feature>
<feature type="transmembrane region" description="Helical" evidence="6">
    <location>
        <begin position="81"/>
        <end position="98"/>
    </location>
</feature>
<dbReference type="AlphaFoldDB" id="A0A1B9FTD6"/>
<keyword evidence="3 6" id="KW-1133">Transmembrane helix</keyword>
<dbReference type="InterPro" id="IPR011701">
    <property type="entry name" value="MFS"/>
</dbReference>
<dbReference type="PANTHER" id="PTHR23501">
    <property type="entry name" value="MAJOR FACILITATOR SUPERFAMILY"/>
    <property type="match status" value="1"/>
</dbReference>
<gene>
    <name evidence="7" type="ORF">I302_08816</name>
    <name evidence="8" type="ORF">I302_105533</name>
</gene>
<dbReference type="KEGG" id="kbi:30213215"/>
<accession>A0A1B9FTD6</accession>
<evidence type="ECO:0000256" key="3">
    <source>
        <dbReference type="ARBA" id="ARBA00022989"/>
    </source>
</evidence>
<dbReference type="VEuPathDB" id="FungiDB:I302_08816"/>
<feature type="transmembrane region" description="Helical" evidence="6">
    <location>
        <begin position="149"/>
        <end position="167"/>
    </location>
</feature>
<reference evidence="8" key="2">
    <citation type="submission" date="2013-07" db="EMBL/GenBank/DDBJ databases">
        <authorList>
            <consortium name="The Broad Institute Genome Sequencing Platform"/>
            <person name="Cuomo C."/>
            <person name="Litvintseva A."/>
            <person name="Chen Y."/>
            <person name="Heitman J."/>
            <person name="Sun S."/>
            <person name="Springer D."/>
            <person name="Dromer F."/>
            <person name="Young S.K."/>
            <person name="Zeng Q."/>
            <person name="Gargeya S."/>
            <person name="Fitzgerald M."/>
            <person name="Abouelleil A."/>
            <person name="Alvarado L."/>
            <person name="Berlin A.M."/>
            <person name="Chapman S.B."/>
            <person name="Dewar J."/>
            <person name="Goldberg J."/>
            <person name="Griggs A."/>
            <person name="Gujja S."/>
            <person name="Hansen M."/>
            <person name="Howarth C."/>
            <person name="Imamovic A."/>
            <person name="Larimer J."/>
            <person name="McCowan C."/>
            <person name="Murphy C."/>
            <person name="Pearson M."/>
            <person name="Priest M."/>
            <person name="Roberts A."/>
            <person name="Saif S."/>
            <person name="Shea T."/>
            <person name="Sykes S."/>
            <person name="Wortman J."/>
            <person name="Nusbaum C."/>
            <person name="Birren B."/>
        </authorList>
    </citation>
    <scope>NUCLEOTIDE SEQUENCE</scope>
    <source>
        <strain evidence="8">CBS 10118</strain>
    </source>
</reference>
<dbReference type="GeneID" id="30213215"/>
<feature type="transmembrane region" description="Helical" evidence="6">
    <location>
        <begin position="505"/>
        <end position="529"/>
    </location>
</feature>
<dbReference type="SUPFAM" id="SSF103473">
    <property type="entry name" value="MFS general substrate transporter"/>
    <property type="match status" value="1"/>
</dbReference>
<evidence type="ECO:0000256" key="5">
    <source>
        <dbReference type="SAM" id="MobiDB-lite"/>
    </source>
</evidence>
<dbReference type="EMBL" id="KI894026">
    <property type="protein sequence ID" value="OCF22035.1"/>
    <property type="molecule type" value="Genomic_DNA"/>
</dbReference>
<feature type="compositionally biased region" description="Basic and acidic residues" evidence="5">
    <location>
        <begin position="21"/>
        <end position="32"/>
    </location>
</feature>
<feature type="transmembrane region" description="Helical" evidence="6">
    <location>
        <begin position="340"/>
        <end position="360"/>
    </location>
</feature>
<dbReference type="Proteomes" id="UP000092730">
    <property type="component" value="Chromosome 3"/>
</dbReference>